<dbReference type="RefSeq" id="WP_265267360.1">
    <property type="nucleotide sequence ID" value="NZ_JANFAV010000001.1"/>
</dbReference>
<dbReference type="InterPro" id="IPR012495">
    <property type="entry name" value="TadE-like_dom"/>
</dbReference>
<evidence type="ECO:0000313" key="4">
    <source>
        <dbReference type="Proteomes" id="UP001165565"/>
    </source>
</evidence>
<accession>A0AA42CNG6</accession>
<keyword evidence="1" id="KW-1133">Transmembrane helix</keyword>
<name>A0AA42CNG6_9SPHN</name>
<sequence length="131" mass="14047">MRRGQALADDRRGTAIIEFAVAAPIFLMLAFIIIQLGLLFGAKAGLESSIDEGARYATIYPTPSDAAIIGRIQATQFLLGRATVTGPTITHGTNAGSAYIDIQASASVPLNFVFFQATPVTLNYTRRAYQH</sequence>
<dbReference type="AlphaFoldDB" id="A0AA42CNG6"/>
<evidence type="ECO:0000313" key="3">
    <source>
        <dbReference type="EMBL" id="MCW6533314.1"/>
    </source>
</evidence>
<keyword evidence="1" id="KW-0812">Transmembrane</keyword>
<comment type="caution">
    <text evidence="3">The sequence shown here is derived from an EMBL/GenBank/DDBJ whole genome shotgun (WGS) entry which is preliminary data.</text>
</comment>
<evidence type="ECO:0000256" key="1">
    <source>
        <dbReference type="SAM" id="Phobius"/>
    </source>
</evidence>
<gene>
    <name evidence="3" type="ORF">NEE01_00810</name>
</gene>
<keyword evidence="4" id="KW-1185">Reference proteome</keyword>
<feature type="transmembrane region" description="Helical" evidence="1">
    <location>
        <begin position="21"/>
        <end position="42"/>
    </location>
</feature>
<evidence type="ECO:0000259" key="2">
    <source>
        <dbReference type="Pfam" id="PF07811"/>
    </source>
</evidence>
<dbReference type="Proteomes" id="UP001165565">
    <property type="component" value="Unassembled WGS sequence"/>
</dbReference>
<keyword evidence="1" id="KW-0472">Membrane</keyword>
<feature type="domain" description="TadE-like" evidence="2">
    <location>
        <begin position="13"/>
        <end position="55"/>
    </location>
</feature>
<reference evidence="3" key="1">
    <citation type="submission" date="2022-06" db="EMBL/GenBank/DDBJ databases">
        <title>Sphingomonas sp. nov. isolated from rhizosphere soil of tomato.</title>
        <authorList>
            <person name="Dong H."/>
            <person name="Gao R."/>
        </authorList>
    </citation>
    <scope>NUCLEOTIDE SEQUENCE</scope>
    <source>
        <strain evidence="3">MMSM24</strain>
    </source>
</reference>
<dbReference type="EMBL" id="JANFAV010000001">
    <property type="protein sequence ID" value="MCW6533314.1"/>
    <property type="molecule type" value="Genomic_DNA"/>
</dbReference>
<protein>
    <submittedName>
        <fullName evidence="3">Pilus assembly protein</fullName>
    </submittedName>
</protein>
<dbReference type="Pfam" id="PF07811">
    <property type="entry name" value="TadE"/>
    <property type="match status" value="1"/>
</dbReference>
<organism evidence="3 4">
    <name type="scientific">Sphingomonas lycopersici</name>
    <dbReference type="NCBI Taxonomy" id="2951807"/>
    <lineage>
        <taxon>Bacteria</taxon>
        <taxon>Pseudomonadati</taxon>
        <taxon>Pseudomonadota</taxon>
        <taxon>Alphaproteobacteria</taxon>
        <taxon>Sphingomonadales</taxon>
        <taxon>Sphingomonadaceae</taxon>
        <taxon>Sphingomonas</taxon>
    </lineage>
</organism>
<proteinExistence type="predicted"/>